<dbReference type="EMBL" id="CAUEEQ010019000">
    <property type="protein sequence ID" value="CAJ0941408.1"/>
    <property type="molecule type" value="Genomic_DNA"/>
</dbReference>
<sequence>MVTADRGRGCGTRRPSVRDKEPGTPGAAMPNTIFTRKNDATILPKVTTRISRVETVSPVQTTKLTTVGKLHEDTTRITLYSVGILYTNAAIAQKKGLGIPMYLLVILILCVLSVITLVIALIIKKKKKKDYIYEVPT</sequence>
<keyword evidence="2" id="KW-0812">Transmembrane</keyword>
<evidence type="ECO:0000256" key="1">
    <source>
        <dbReference type="SAM" id="MobiDB-lite"/>
    </source>
</evidence>
<comment type="caution">
    <text evidence="3">The sequence shown here is derived from an EMBL/GenBank/DDBJ whole genome shotgun (WGS) entry which is preliminary data.</text>
</comment>
<evidence type="ECO:0000313" key="4">
    <source>
        <dbReference type="Proteomes" id="UP001176940"/>
    </source>
</evidence>
<gene>
    <name evidence="3" type="ORF">RIMI_LOCUS9247385</name>
</gene>
<reference evidence="3" key="1">
    <citation type="submission" date="2023-07" db="EMBL/GenBank/DDBJ databases">
        <authorList>
            <person name="Stuckert A."/>
        </authorList>
    </citation>
    <scope>NUCLEOTIDE SEQUENCE</scope>
</reference>
<organism evidence="3 4">
    <name type="scientific">Ranitomeya imitator</name>
    <name type="common">mimic poison frog</name>
    <dbReference type="NCBI Taxonomy" id="111125"/>
    <lineage>
        <taxon>Eukaryota</taxon>
        <taxon>Metazoa</taxon>
        <taxon>Chordata</taxon>
        <taxon>Craniata</taxon>
        <taxon>Vertebrata</taxon>
        <taxon>Euteleostomi</taxon>
        <taxon>Amphibia</taxon>
        <taxon>Batrachia</taxon>
        <taxon>Anura</taxon>
        <taxon>Neobatrachia</taxon>
        <taxon>Hyloidea</taxon>
        <taxon>Dendrobatidae</taxon>
        <taxon>Dendrobatinae</taxon>
        <taxon>Ranitomeya</taxon>
    </lineage>
</organism>
<accession>A0ABN9LJZ9</accession>
<dbReference type="Proteomes" id="UP001176940">
    <property type="component" value="Unassembled WGS sequence"/>
</dbReference>
<keyword evidence="2" id="KW-0472">Membrane</keyword>
<name>A0ABN9LJZ9_9NEOB</name>
<feature type="region of interest" description="Disordered" evidence="1">
    <location>
        <begin position="1"/>
        <end position="30"/>
    </location>
</feature>
<keyword evidence="2" id="KW-1133">Transmembrane helix</keyword>
<keyword evidence="4" id="KW-1185">Reference proteome</keyword>
<feature type="transmembrane region" description="Helical" evidence="2">
    <location>
        <begin position="101"/>
        <end position="123"/>
    </location>
</feature>
<proteinExistence type="predicted"/>
<protein>
    <submittedName>
        <fullName evidence="3">Uncharacterized protein</fullName>
    </submittedName>
</protein>
<evidence type="ECO:0000313" key="3">
    <source>
        <dbReference type="EMBL" id="CAJ0941408.1"/>
    </source>
</evidence>
<evidence type="ECO:0000256" key="2">
    <source>
        <dbReference type="SAM" id="Phobius"/>
    </source>
</evidence>